<evidence type="ECO:0008006" key="6">
    <source>
        <dbReference type="Google" id="ProtNLM"/>
    </source>
</evidence>
<evidence type="ECO:0000256" key="1">
    <source>
        <dbReference type="ARBA" id="ARBA00009023"/>
    </source>
</evidence>
<accession>A0A9W6IN23</accession>
<reference evidence="4" key="2">
    <citation type="submission" date="2023-01" db="EMBL/GenBank/DDBJ databases">
        <authorList>
            <person name="Sun Q."/>
            <person name="Evtushenko L."/>
        </authorList>
    </citation>
    <scope>NUCLEOTIDE SEQUENCE</scope>
    <source>
        <strain evidence="4">VKM B-1513</strain>
    </source>
</reference>
<dbReference type="PANTHER" id="PTHR33376">
    <property type="match status" value="1"/>
</dbReference>
<dbReference type="GO" id="GO:0055085">
    <property type="term" value="P:transmembrane transport"/>
    <property type="evidence" value="ECO:0007669"/>
    <property type="project" value="InterPro"/>
</dbReference>
<dbReference type="InterPro" id="IPR006311">
    <property type="entry name" value="TAT_signal"/>
</dbReference>
<keyword evidence="5" id="KW-1185">Reference proteome</keyword>
<keyword evidence="3" id="KW-0732">Signal</keyword>
<dbReference type="InterPro" id="IPR018389">
    <property type="entry name" value="DctP_fam"/>
</dbReference>
<sequence>MSRGRTRRAVLAAGGALAVTACGAPGPRRDVLAALAGAANSPVNGVWIWMDAFARTLNAAGMSVEVSANSALGSEPDRTEMTGLGLLHANDAGITELVAYSDAYRAPGLPFLLDDIGHFERFIAAPAFRAWLARELDPAGLVFADAALLGGMSGLFTARTPIHAIADVERLRLRAMGRLDLLMIEALGASGVQVAWEEVPQALQTGIAQGYFNPPLAPVLFGHGSQIGYFLDLNMSAAHRAVVLSVRWLETLTPEHRAVVDRAVAAGRQANRDWALNGREREMAALAEIDIEVIEPDPALRRIFAERVRAAYPRMAPPEAVARFVELAQETRA</sequence>
<evidence type="ECO:0000313" key="4">
    <source>
        <dbReference type="EMBL" id="GLK53296.1"/>
    </source>
</evidence>
<gene>
    <name evidence="4" type="ORF">GCM10017621_28040</name>
</gene>
<evidence type="ECO:0000256" key="2">
    <source>
        <dbReference type="ARBA" id="ARBA00022448"/>
    </source>
</evidence>
<protein>
    <recommendedName>
        <fullName evidence="6">TRAP-type C4-dicarboxylate transport system, substrate-binding protein</fullName>
    </recommendedName>
</protein>
<keyword evidence="2" id="KW-0813">Transport</keyword>
<dbReference type="PROSITE" id="PS51318">
    <property type="entry name" value="TAT"/>
    <property type="match status" value="1"/>
</dbReference>
<dbReference type="AlphaFoldDB" id="A0A9W6IN23"/>
<dbReference type="PROSITE" id="PS51257">
    <property type="entry name" value="PROKAR_LIPOPROTEIN"/>
    <property type="match status" value="1"/>
</dbReference>
<dbReference type="Gene3D" id="3.40.190.170">
    <property type="entry name" value="Bacterial extracellular solute-binding protein, family 7"/>
    <property type="match status" value="1"/>
</dbReference>
<reference evidence="4" key="1">
    <citation type="journal article" date="2014" name="Int. J. Syst. Evol. Microbiol.">
        <title>Complete genome sequence of Corynebacterium casei LMG S-19264T (=DSM 44701T), isolated from a smear-ripened cheese.</title>
        <authorList>
            <consortium name="US DOE Joint Genome Institute (JGI-PGF)"/>
            <person name="Walter F."/>
            <person name="Albersmeier A."/>
            <person name="Kalinowski J."/>
            <person name="Ruckert C."/>
        </authorList>
    </citation>
    <scope>NUCLEOTIDE SEQUENCE</scope>
    <source>
        <strain evidence="4">VKM B-1513</strain>
    </source>
</reference>
<dbReference type="NCBIfam" id="NF037995">
    <property type="entry name" value="TRAP_S1"/>
    <property type="match status" value="1"/>
</dbReference>
<dbReference type="Pfam" id="PF03480">
    <property type="entry name" value="DctP"/>
    <property type="match status" value="1"/>
</dbReference>
<dbReference type="PANTHER" id="PTHR33376:SF7">
    <property type="entry name" value="C4-DICARBOXYLATE-BINDING PROTEIN DCTB"/>
    <property type="match status" value="1"/>
</dbReference>
<evidence type="ECO:0000256" key="3">
    <source>
        <dbReference type="ARBA" id="ARBA00022729"/>
    </source>
</evidence>
<organism evidence="4 5">
    <name type="scientific">Maricaulis virginensis</name>
    <dbReference type="NCBI Taxonomy" id="144022"/>
    <lineage>
        <taxon>Bacteria</taxon>
        <taxon>Pseudomonadati</taxon>
        <taxon>Pseudomonadota</taxon>
        <taxon>Alphaproteobacteria</taxon>
        <taxon>Maricaulales</taxon>
        <taxon>Maricaulaceae</taxon>
        <taxon>Maricaulis</taxon>
    </lineage>
</organism>
<dbReference type="Proteomes" id="UP001143486">
    <property type="component" value="Unassembled WGS sequence"/>
</dbReference>
<dbReference type="RefSeq" id="WP_271187649.1">
    <property type="nucleotide sequence ID" value="NZ_BSFE01000009.1"/>
</dbReference>
<dbReference type="EMBL" id="BSFE01000009">
    <property type="protein sequence ID" value="GLK53296.1"/>
    <property type="molecule type" value="Genomic_DNA"/>
</dbReference>
<name>A0A9W6IN23_9PROT</name>
<proteinExistence type="inferred from homology"/>
<dbReference type="InterPro" id="IPR038404">
    <property type="entry name" value="TRAP_DctP_sf"/>
</dbReference>
<comment type="caution">
    <text evidence="4">The sequence shown here is derived from an EMBL/GenBank/DDBJ whole genome shotgun (WGS) entry which is preliminary data.</text>
</comment>
<comment type="similarity">
    <text evidence="1">Belongs to the bacterial solute-binding protein 7 family.</text>
</comment>
<evidence type="ECO:0000313" key="5">
    <source>
        <dbReference type="Proteomes" id="UP001143486"/>
    </source>
</evidence>